<organism evidence="2 3">
    <name type="scientific">Longimycelium tulufanense</name>
    <dbReference type="NCBI Taxonomy" id="907463"/>
    <lineage>
        <taxon>Bacteria</taxon>
        <taxon>Bacillati</taxon>
        <taxon>Actinomycetota</taxon>
        <taxon>Actinomycetes</taxon>
        <taxon>Pseudonocardiales</taxon>
        <taxon>Pseudonocardiaceae</taxon>
        <taxon>Longimycelium</taxon>
    </lineage>
</organism>
<sequence>MRFKVGRDAETGRQDGGIGPVPVCLDHDVVDPDHETGSIVEHVPLPARDTGDVTGTANKTRDERVVGPGFAQHLRIVPSRTHADEVRAPGRASFGAALG</sequence>
<accession>A0A8J3C689</accession>
<feature type="region of interest" description="Disordered" evidence="1">
    <location>
        <begin position="1"/>
        <end position="22"/>
    </location>
</feature>
<gene>
    <name evidence="2" type="ORF">GCM10012275_06950</name>
</gene>
<proteinExistence type="predicted"/>
<reference evidence="2" key="2">
    <citation type="submission" date="2020-09" db="EMBL/GenBank/DDBJ databases">
        <authorList>
            <person name="Sun Q."/>
            <person name="Zhou Y."/>
        </authorList>
    </citation>
    <scope>NUCLEOTIDE SEQUENCE</scope>
    <source>
        <strain evidence="2">CGMCC 4.5737</strain>
    </source>
</reference>
<comment type="caution">
    <text evidence="2">The sequence shown here is derived from an EMBL/GenBank/DDBJ whole genome shotgun (WGS) entry which is preliminary data.</text>
</comment>
<feature type="compositionally biased region" description="Basic and acidic residues" evidence="1">
    <location>
        <begin position="1"/>
        <end position="13"/>
    </location>
</feature>
<evidence type="ECO:0000313" key="2">
    <source>
        <dbReference type="EMBL" id="GGM38629.1"/>
    </source>
</evidence>
<dbReference type="Proteomes" id="UP000637578">
    <property type="component" value="Unassembled WGS sequence"/>
</dbReference>
<reference evidence="2" key="1">
    <citation type="journal article" date="2014" name="Int. J. Syst. Evol. Microbiol.">
        <title>Complete genome sequence of Corynebacterium casei LMG S-19264T (=DSM 44701T), isolated from a smear-ripened cheese.</title>
        <authorList>
            <consortium name="US DOE Joint Genome Institute (JGI-PGF)"/>
            <person name="Walter F."/>
            <person name="Albersmeier A."/>
            <person name="Kalinowski J."/>
            <person name="Ruckert C."/>
        </authorList>
    </citation>
    <scope>NUCLEOTIDE SEQUENCE</scope>
    <source>
        <strain evidence="2">CGMCC 4.5737</strain>
    </source>
</reference>
<protein>
    <submittedName>
        <fullName evidence="2">Uncharacterized protein</fullName>
    </submittedName>
</protein>
<evidence type="ECO:0000313" key="3">
    <source>
        <dbReference type="Proteomes" id="UP000637578"/>
    </source>
</evidence>
<name>A0A8J3C689_9PSEU</name>
<evidence type="ECO:0000256" key="1">
    <source>
        <dbReference type="SAM" id="MobiDB-lite"/>
    </source>
</evidence>
<dbReference type="AlphaFoldDB" id="A0A8J3C689"/>
<keyword evidence="3" id="KW-1185">Reference proteome</keyword>
<dbReference type="EMBL" id="BMMK01000002">
    <property type="protein sequence ID" value="GGM38629.1"/>
    <property type="molecule type" value="Genomic_DNA"/>
</dbReference>